<dbReference type="eggNOG" id="ENOG502SC0Q">
    <property type="taxonomic scope" value="Eukaryota"/>
</dbReference>
<dbReference type="RefSeq" id="XP_002544439.1">
    <property type="nucleotide sequence ID" value="XM_002544393.1"/>
</dbReference>
<evidence type="ECO:0000256" key="1">
    <source>
        <dbReference type="SAM" id="MobiDB-lite"/>
    </source>
</evidence>
<feature type="compositionally biased region" description="Basic and acidic residues" evidence="1">
    <location>
        <begin position="222"/>
        <end position="235"/>
    </location>
</feature>
<feature type="compositionally biased region" description="Polar residues" evidence="1">
    <location>
        <begin position="338"/>
        <end position="353"/>
    </location>
</feature>
<dbReference type="STRING" id="336963.C4JM98"/>
<protein>
    <submittedName>
        <fullName evidence="2">Uncharacterized protein</fullName>
    </submittedName>
</protein>
<proteinExistence type="predicted"/>
<feature type="compositionally biased region" description="Polar residues" evidence="1">
    <location>
        <begin position="301"/>
        <end position="310"/>
    </location>
</feature>
<dbReference type="OMA" id="WESGSAH"/>
<dbReference type="VEuPathDB" id="FungiDB:UREG_03956"/>
<feature type="region of interest" description="Disordered" evidence="1">
    <location>
        <begin position="338"/>
        <end position="393"/>
    </location>
</feature>
<dbReference type="InParanoid" id="C4JM98"/>
<feature type="compositionally biased region" description="Polar residues" evidence="1">
    <location>
        <begin position="32"/>
        <end position="42"/>
    </location>
</feature>
<dbReference type="AlphaFoldDB" id="C4JM98"/>
<sequence>MAAVTQPISPASRQPFAVLSDTRLRAVESAKNHQNGLRSSSLKRPLDVSDLSDAENVDPASMESPTKRSKLQLSSGMPKSKAQSARQPSSITAENTARSLVSTPVLPRALATSTPRSAPLRAAAGRSPRSKVAKTFARRSAGFCRVDPRSFSKRHAGRAPFSISDALAGTFSLTSFNAEKSKSGSGSSRRKAWDFEIHVDSEQDEMANLMEHGTCMLDISDDESKGKDLEREKENIPPPDFASQVTPLGMPSRAFSSPDEMTDGPRSPLGELDPKDFIPEGEDASTSVIQILEDEEDDLNPSGTSSTSSEAPPARRVSSTPQQAALLKQAVISSLIKSTTPVTSSSKMPNTPQESASSAVETETEETASPAGKTAESDGSPSRTGPPVAPSTT</sequence>
<organism evidence="2 3">
    <name type="scientific">Uncinocarpus reesii (strain UAMH 1704)</name>
    <dbReference type="NCBI Taxonomy" id="336963"/>
    <lineage>
        <taxon>Eukaryota</taxon>
        <taxon>Fungi</taxon>
        <taxon>Dikarya</taxon>
        <taxon>Ascomycota</taxon>
        <taxon>Pezizomycotina</taxon>
        <taxon>Eurotiomycetes</taxon>
        <taxon>Eurotiomycetidae</taxon>
        <taxon>Onygenales</taxon>
        <taxon>Onygenaceae</taxon>
        <taxon>Uncinocarpus</taxon>
    </lineage>
</organism>
<dbReference type="GeneID" id="8444738"/>
<feature type="region of interest" description="Disordered" evidence="1">
    <location>
        <begin position="27"/>
        <end position="134"/>
    </location>
</feature>
<dbReference type="Proteomes" id="UP000002058">
    <property type="component" value="Unassembled WGS sequence"/>
</dbReference>
<dbReference type="KEGG" id="ure:UREG_03956"/>
<dbReference type="EMBL" id="CH476616">
    <property type="protein sequence ID" value="EEP79110.1"/>
    <property type="molecule type" value="Genomic_DNA"/>
</dbReference>
<keyword evidence="3" id="KW-1185">Reference proteome</keyword>
<evidence type="ECO:0000313" key="3">
    <source>
        <dbReference type="Proteomes" id="UP000002058"/>
    </source>
</evidence>
<gene>
    <name evidence="2" type="ORF">UREG_03956</name>
</gene>
<evidence type="ECO:0000313" key="2">
    <source>
        <dbReference type="EMBL" id="EEP79110.1"/>
    </source>
</evidence>
<dbReference type="OrthoDB" id="425602at2759"/>
<name>C4JM98_UNCRE</name>
<feature type="region of interest" description="Disordered" evidence="1">
    <location>
        <begin position="219"/>
        <end position="325"/>
    </location>
</feature>
<dbReference type="HOGENOM" id="CLU_055842_0_0_1"/>
<accession>C4JM98</accession>
<feature type="compositionally biased region" description="Polar residues" evidence="1">
    <location>
        <begin position="71"/>
        <end position="102"/>
    </location>
</feature>
<reference evidence="3" key="1">
    <citation type="journal article" date="2009" name="Genome Res.">
        <title>Comparative genomic analyses of the human fungal pathogens Coccidioides and their relatives.</title>
        <authorList>
            <person name="Sharpton T.J."/>
            <person name="Stajich J.E."/>
            <person name="Rounsley S.D."/>
            <person name="Gardner M.J."/>
            <person name="Wortman J.R."/>
            <person name="Jordar V.S."/>
            <person name="Maiti R."/>
            <person name="Kodira C.D."/>
            <person name="Neafsey D.E."/>
            <person name="Zeng Q."/>
            <person name="Hung C.-Y."/>
            <person name="McMahan C."/>
            <person name="Muszewska A."/>
            <person name="Grynberg M."/>
            <person name="Mandel M.A."/>
            <person name="Kellner E.M."/>
            <person name="Barker B.M."/>
            <person name="Galgiani J.N."/>
            <person name="Orbach M.J."/>
            <person name="Kirkland T.N."/>
            <person name="Cole G.T."/>
            <person name="Henn M.R."/>
            <person name="Birren B.W."/>
            <person name="Taylor J.W."/>
        </authorList>
    </citation>
    <scope>NUCLEOTIDE SEQUENCE [LARGE SCALE GENOMIC DNA]</scope>
    <source>
        <strain evidence="3">UAMH 1704</strain>
    </source>
</reference>